<dbReference type="VEuPathDB" id="FungiDB:B9J08_005503"/>
<proteinExistence type="predicted"/>
<comment type="caution">
    <text evidence="1">The sequence shown here is derived from an EMBL/GenBank/DDBJ whole genome shotgun (WGS) entry which is preliminary data.</text>
</comment>
<dbReference type="VEuPathDB" id="FungiDB:CJI97_005585"/>
<accession>A0A0L0NN34</accession>
<name>A0A0L0NN34_CANAR</name>
<dbReference type="VEuPathDB" id="FungiDB:CJI96_0004727"/>
<dbReference type="VEuPathDB" id="FungiDB:CJJ09_003833"/>
<dbReference type="EMBL" id="LGST01000075">
    <property type="protein sequence ID" value="KND95454.1"/>
    <property type="molecule type" value="Genomic_DNA"/>
</dbReference>
<dbReference type="VEuPathDB" id="FungiDB:QG37_08310"/>
<dbReference type="InterPro" id="IPR012340">
    <property type="entry name" value="NA-bd_OB-fold"/>
</dbReference>
<dbReference type="AlphaFoldDB" id="A0A0L0NN34"/>
<reference evidence="2" key="1">
    <citation type="journal article" date="2015" name="BMC Genomics">
        <title>Draft genome of a commonly misdiagnosed multidrug resistant pathogen Candida auris.</title>
        <authorList>
            <person name="Chatterjee S."/>
            <person name="Alampalli S.V."/>
            <person name="Nageshan R.K."/>
            <person name="Chettiar S.T."/>
            <person name="Joshi S."/>
            <person name="Tatu U.S."/>
        </authorList>
    </citation>
    <scope>NUCLEOTIDE SEQUENCE [LARGE SCALE GENOMIC DNA]</scope>
    <source>
        <strain evidence="2">6684</strain>
    </source>
</reference>
<sequence>MPSVKLECKSIAELPLPEHLANDSRLVYTTFPVVCLALCKLPEWNFGFLLVTDFTDNDKNAYAAGRLPQRLPESFSLGDIHALEQQKVFPVTVPASKVDLYWSELCKFSPHMKQYNPRDEMKCNFSKEGVICSLNMRVKEYRGELEGWISTLEVCNRESLNKPTFRNWIKNCGFGNFMARYLAHVDERLYNRLLPNFPIDAYLQPGDFLSEKGGYTTSKKRHDDELLTQAPKTRKISAAQVTFQQQFTQKQPVESQRVAIQEPCSSSEDELTQHLQVLTNGPSQRLQWQDFTVNLVSFSTLASFTVHNIPDATAFETTVLLSEILPDINMLFVRPFKRTIKIQPFKLVLKGRDDKVVLAELHSENELNNFFGIEETEEIINKLDKVSTQLTQLKGLQVRIRLIKSFLNLSYGYRKAYWTCQTPLNELLEI</sequence>
<dbReference type="Gene3D" id="2.40.50.140">
    <property type="entry name" value="Nucleic acid-binding proteins"/>
    <property type="match status" value="1"/>
</dbReference>
<gene>
    <name evidence="1" type="ORF">QG37_08310</name>
</gene>
<protein>
    <submittedName>
        <fullName evidence="1">Uncharacterized protein</fullName>
    </submittedName>
</protein>
<dbReference type="Proteomes" id="UP000037122">
    <property type="component" value="Unassembled WGS sequence"/>
</dbReference>
<evidence type="ECO:0000313" key="2">
    <source>
        <dbReference type="Proteomes" id="UP000037122"/>
    </source>
</evidence>
<dbReference type="VEuPathDB" id="FungiDB:CJJ07_005554"/>
<evidence type="ECO:0000313" key="1">
    <source>
        <dbReference type="EMBL" id="KND95454.1"/>
    </source>
</evidence>
<organism evidence="1 2">
    <name type="scientific">Candidozyma auris</name>
    <name type="common">Yeast</name>
    <name type="synonym">Candida auris</name>
    <dbReference type="NCBI Taxonomy" id="498019"/>
    <lineage>
        <taxon>Eukaryota</taxon>
        <taxon>Fungi</taxon>
        <taxon>Dikarya</taxon>
        <taxon>Ascomycota</taxon>
        <taxon>Saccharomycotina</taxon>
        <taxon>Pichiomycetes</taxon>
        <taxon>Metschnikowiaceae</taxon>
        <taxon>Candidozyma</taxon>
    </lineage>
</organism>